<dbReference type="SUPFAM" id="SSF48295">
    <property type="entry name" value="TrpR-like"/>
    <property type="match status" value="1"/>
</dbReference>
<dbReference type="AlphaFoldDB" id="A0A2G9Z9D2"/>
<evidence type="ECO:0000313" key="2">
    <source>
        <dbReference type="Proteomes" id="UP000228812"/>
    </source>
</evidence>
<comment type="caution">
    <text evidence="1">The sequence shown here is derived from an EMBL/GenBank/DDBJ whole genome shotgun (WGS) entry which is preliminary data.</text>
</comment>
<dbReference type="EMBL" id="PCRZ01000038">
    <property type="protein sequence ID" value="PIP29772.1"/>
    <property type="molecule type" value="Genomic_DNA"/>
</dbReference>
<name>A0A2G9Z9D2_9BACT</name>
<reference evidence="1 2" key="1">
    <citation type="submission" date="2017-09" db="EMBL/GenBank/DDBJ databases">
        <title>Depth-based differentiation of microbial function through sediment-hosted aquifers and enrichment of novel symbionts in the deep terrestrial subsurface.</title>
        <authorList>
            <person name="Probst A.J."/>
            <person name="Ladd B."/>
            <person name="Jarett J.K."/>
            <person name="Geller-Mcgrath D.E."/>
            <person name="Sieber C.M."/>
            <person name="Emerson J.B."/>
            <person name="Anantharaman K."/>
            <person name="Thomas B.C."/>
            <person name="Malmstrom R."/>
            <person name="Stieglmeier M."/>
            <person name="Klingl A."/>
            <person name="Woyke T."/>
            <person name="Ryan C.M."/>
            <person name="Banfield J.F."/>
        </authorList>
    </citation>
    <scope>NUCLEOTIDE SEQUENCE [LARGE SCALE GENOMIC DNA]</scope>
    <source>
        <strain evidence="1">CG23_combo_of_CG06-09_8_20_14_all_54_14</strain>
    </source>
</reference>
<dbReference type="InterPro" id="IPR000831">
    <property type="entry name" value="Trp_repress"/>
</dbReference>
<sequence length="129" mass="15124">MVNVSRTQFEKALRRKVWQRLWKMAKESPSEQALAENLAVLLTPSEIAVLEKRLAIPILLAEGMSYREIGRTIDASSDTISFVKHRLVRMPRTPRRYTPLRTPHKKRNILLSPPHMGRGRWRWLNDLSR</sequence>
<organism evidence="1 2">
    <name type="scientific">Candidatus Jorgensenbacteria bacterium CG23_combo_of_CG06-09_8_20_14_all_54_14</name>
    <dbReference type="NCBI Taxonomy" id="1974595"/>
    <lineage>
        <taxon>Bacteria</taxon>
        <taxon>Candidatus Joergenseniibacteriota</taxon>
    </lineage>
</organism>
<dbReference type="Pfam" id="PF01371">
    <property type="entry name" value="Trp_repressor"/>
    <property type="match status" value="1"/>
</dbReference>
<gene>
    <name evidence="1" type="ORF">COX26_02305</name>
</gene>
<evidence type="ECO:0008006" key="3">
    <source>
        <dbReference type="Google" id="ProtNLM"/>
    </source>
</evidence>
<protein>
    <recommendedName>
        <fullName evidence="3">HTH luxR-type domain-containing protein</fullName>
    </recommendedName>
</protein>
<dbReference type="Proteomes" id="UP000228812">
    <property type="component" value="Unassembled WGS sequence"/>
</dbReference>
<dbReference type="Gene3D" id="1.10.1270.10">
    <property type="entry name" value="TrpR-like"/>
    <property type="match status" value="1"/>
</dbReference>
<dbReference type="InterPro" id="IPR038116">
    <property type="entry name" value="TrpR-like_sf"/>
</dbReference>
<dbReference type="GO" id="GO:0003700">
    <property type="term" value="F:DNA-binding transcription factor activity"/>
    <property type="evidence" value="ECO:0007669"/>
    <property type="project" value="InterPro"/>
</dbReference>
<accession>A0A2G9Z9D2</accession>
<dbReference type="InterPro" id="IPR010921">
    <property type="entry name" value="Trp_repressor/repl_initiator"/>
</dbReference>
<evidence type="ECO:0000313" key="1">
    <source>
        <dbReference type="EMBL" id="PIP29772.1"/>
    </source>
</evidence>
<dbReference type="GO" id="GO:0043565">
    <property type="term" value="F:sequence-specific DNA binding"/>
    <property type="evidence" value="ECO:0007669"/>
    <property type="project" value="InterPro"/>
</dbReference>
<proteinExistence type="predicted"/>